<dbReference type="PROSITE" id="PS51156">
    <property type="entry name" value="ELM2"/>
    <property type="match status" value="1"/>
</dbReference>
<dbReference type="Pfam" id="PF01448">
    <property type="entry name" value="ELM2"/>
    <property type="match status" value="1"/>
</dbReference>
<evidence type="ECO:0000313" key="6">
    <source>
        <dbReference type="EnsemblMetazoa" id="XP_050497347.1"/>
    </source>
</evidence>
<dbReference type="PANTHER" id="PTHR10865">
    <property type="entry name" value="METASTASIS-ASSOCIATED PROTEIN AND MESODERM INDUCTION EARLY RESPONSE PROTEIN"/>
    <property type="match status" value="1"/>
</dbReference>
<dbReference type="CDD" id="cd11661">
    <property type="entry name" value="SANT_MTA3_like"/>
    <property type="match status" value="1"/>
</dbReference>
<organism evidence="6 7">
    <name type="scientific">Diabrotica virgifera virgifera</name>
    <name type="common">western corn rootworm</name>
    <dbReference type="NCBI Taxonomy" id="50390"/>
    <lineage>
        <taxon>Eukaryota</taxon>
        <taxon>Metazoa</taxon>
        <taxon>Ecdysozoa</taxon>
        <taxon>Arthropoda</taxon>
        <taxon>Hexapoda</taxon>
        <taxon>Insecta</taxon>
        <taxon>Pterygota</taxon>
        <taxon>Neoptera</taxon>
        <taxon>Endopterygota</taxon>
        <taxon>Coleoptera</taxon>
        <taxon>Polyphaga</taxon>
        <taxon>Cucujiformia</taxon>
        <taxon>Chrysomeloidea</taxon>
        <taxon>Chrysomelidae</taxon>
        <taxon>Galerucinae</taxon>
        <taxon>Diabroticina</taxon>
        <taxon>Diabroticites</taxon>
        <taxon>Diabrotica</taxon>
    </lineage>
</organism>
<protein>
    <recommendedName>
        <fullName evidence="8">Mesoderm induction early response protein 1</fullName>
    </recommendedName>
</protein>
<dbReference type="PANTHER" id="PTHR10865:SF28">
    <property type="entry name" value="ELM2 DOMAIN-CONTAINING PROTEIN"/>
    <property type="match status" value="1"/>
</dbReference>
<feature type="region of interest" description="Disordered" evidence="3">
    <location>
        <begin position="1"/>
        <end position="26"/>
    </location>
</feature>
<feature type="compositionally biased region" description="Basic and acidic residues" evidence="3">
    <location>
        <begin position="9"/>
        <end position="23"/>
    </location>
</feature>
<feature type="compositionally biased region" description="Basic and acidic residues" evidence="3">
    <location>
        <begin position="398"/>
        <end position="410"/>
    </location>
</feature>
<evidence type="ECO:0000259" key="5">
    <source>
        <dbReference type="PROSITE" id="PS51293"/>
    </source>
</evidence>
<dbReference type="Gene3D" id="1.10.10.60">
    <property type="entry name" value="Homeodomain-like"/>
    <property type="match status" value="1"/>
</dbReference>
<proteinExistence type="predicted"/>
<dbReference type="SMART" id="SM01189">
    <property type="entry name" value="ELM2"/>
    <property type="match status" value="1"/>
</dbReference>
<dbReference type="InterPro" id="IPR040138">
    <property type="entry name" value="MIER/MTA"/>
</dbReference>
<dbReference type="RefSeq" id="XP_050497344.1">
    <property type="nucleotide sequence ID" value="XM_050641387.1"/>
</dbReference>
<evidence type="ECO:0000256" key="2">
    <source>
        <dbReference type="ARBA" id="ARBA00023242"/>
    </source>
</evidence>
<evidence type="ECO:0000313" key="7">
    <source>
        <dbReference type="Proteomes" id="UP001652700"/>
    </source>
</evidence>
<reference evidence="6" key="1">
    <citation type="submission" date="2025-05" db="UniProtKB">
        <authorList>
            <consortium name="EnsemblMetazoa"/>
        </authorList>
    </citation>
    <scope>IDENTIFICATION</scope>
</reference>
<dbReference type="InterPro" id="IPR000949">
    <property type="entry name" value="ELM2_dom"/>
</dbReference>
<dbReference type="InterPro" id="IPR009057">
    <property type="entry name" value="Homeodomain-like_sf"/>
</dbReference>
<dbReference type="PROSITE" id="PS51293">
    <property type="entry name" value="SANT"/>
    <property type="match status" value="1"/>
</dbReference>
<feature type="domain" description="SANT" evidence="5">
    <location>
        <begin position="324"/>
        <end position="371"/>
    </location>
</feature>
<dbReference type="RefSeq" id="XP_050497347.1">
    <property type="nucleotide sequence ID" value="XM_050641390.1"/>
</dbReference>
<dbReference type="InterPro" id="IPR017884">
    <property type="entry name" value="SANT_dom"/>
</dbReference>
<evidence type="ECO:0000256" key="1">
    <source>
        <dbReference type="ARBA" id="ARBA00004123"/>
    </source>
</evidence>
<sequence>MEQFISPNKDGKDNNSPPKDKLFDPSIDMLVNDFDDERTLEEEEALAAGESQDADAELSTLQKEGDMPLEQLLALYGFQGENQENEDPEQRPEADQPVEGDQPTEDDQPVEEEEEQEVEENSSQMSEPAEELDSVPSPPEPSKLCVLYEPMPDDQDDPRLLRSVSSRVSEEEDEDYDYSPDEEDWRKVNKQCPGIITLRDEDDNTTECVYQPVRTIMVGSDYQAQIPEGLSHYDDALPYENDDKLLWDPNDTHLEGIDVSDFLRKVSSIRTSKTGLPQGVNLRDDEEALYMLQQCGHNVEEALRRLKMAAPAVAPEKKKKESLWSEEECKNFEAGVRAYGKNFHRIQQEKVRTRSVGELVQFYYLWKKSERHDIFANRTRLEKKKYVLHPGITDFMDRFLEDQDSRDRSDSPPTPACSTSAAVRQPPPPPPPDT</sequence>
<name>A0ABM5JHD2_DIAVI</name>
<comment type="subcellular location">
    <subcellularLocation>
        <location evidence="1">Nucleus</location>
    </subcellularLocation>
</comment>
<keyword evidence="7" id="KW-1185">Reference proteome</keyword>
<feature type="domain" description="ELM2" evidence="4">
    <location>
        <begin position="214"/>
        <end position="310"/>
    </location>
</feature>
<dbReference type="EnsemblMetazoa" id="XM_050641388.1">
    <property type="protein sequence ID" value="XP_050497345.1"/>
    <property type="gene ID" value="LOC126878586"/>
</dbReference>
<dbReference type="EnsemblMetazoa" id="XM_050641387.1">
    <property type="protein sequence ID" value="XP_050497344.1"/>
    <property type="gene ID" value="LOC126878586"/>
</dbReference>
<dbReference type="SUPFAM" id="SSF46689">
    <property type="entry name" value="Homeodomain-like"/>
    <property type="match status" value="1"/>
</dbReference>
<evidence type="ECO:0008006" key="8">
    <source>
        <dbReference type="Google" id="ProtNLM"/>
    </source>
</evidence>
<evidence type="ECO:0000259" key="4">
    <source>
        <dbReference type="PROSITE" id="PS51156"/>
    </source>
</evidence>
<feature type="compositionally biased region" description="Pro residues" evidence="3">
    <location>
        <begin position="425"/>
        <end position="434"/>
    </location>
</feature>
<dbReference type="Proteomes" id="UP001652700">
    <property type="component" value="Unplaced"/>
</dbReference>
<dbReference type="RefSeq" id="XP_050497345.1">
    <property type="nucleotide sequence ID" value="XM_050641388.1"/>
</dbReference>
<dbReference type="InterPro" id="IPR001005">
    <property type="entry name" value="SANT/Myb"/>
</dbReference>
<keyword evidence="2" id="KW-0539">Nucleus</keyword>
<dbReference type="SMART" id="SM00717">
    <property type="entry name" value="SANT"/>
    <property type="match status" value="1"/>
</dbReference>
<evidence type="ECO:0000256" key="3">
    <source>
        <dbReference type="SAM" id="MobiDB-lite"/>
    </source>
</evidence>
<dbReference type="GeneID" id="126878586"/>
<dbReference type="EnsemblMetazoa" id="XM_050641390.1">
    <property type="protein sequence ID" value="XP_050497347.1"/>
    <property type="gene ID" value="LOC126878586"/>
</dbReference>
<feature type="region of interest" description="Disordered" evidence="3">
    <location>
        <begin position="75"/>
        <end position="182"/>
    </location>
</feature>
<feature type="compositionally biased region" description="Acidic residues" evidence="3">
    <location>
        <begin position="170"/>
        <end position="182"/>
    </location>
</feature>
<dbReference type="EnsemblMetazoa" id="XM_050641389.1">
    <property type="protein sequence ID" value="XP_050497346.1"/>
    <property type="gene ID" value="LOC126878586"/>
</dbReference>
<feature type="region of interest" description="Disordered" evidence="3">
    <location>
        <begin position="398"/>
        <end position="434"/>
    </location>
</feature>
<feature type="compositionally biased region" description="Acidic residues" evidence="3">
    <location>
        <begin position="96"/>
        <end position="120"/>
    </location>
</feature>
<accession>A0ABM5JHD2</accession>
<dbReference type="RefSeq" id="XP_050497346.1">
    <property type="nucleotide sequence ID" value="XM_050641389.1"/>
</dbReference>